<organism evidence="2 3">
    <name type="scientific">Duganella aquatilis</name>
    <dbReference type="NCBI Taxonomy" id="2666082"/>
    <lineage>
        <taxon>Bacteria</taxon>
        <taxon>Pseudomonadati</taxon>
        <taxon>Pseudomonadota</taxon>
        <taxon>Betaproteobacteria</taxon>
        <taxon>Burkholderiales</taxon>
        <taxon>Oxalobacteraceae</taxon>
        <taxon>Telluria group</taxon>
        <taxon>Duganella</taxon>
    </lineage>
</organism>
<evidence type="ECO:0008006" key="4">
    <source>
        <dbReference type="Google" id="ProtNLM"/>
    </source>
</evidence>
<reference evidence="2 3" key="1">
    <citation type="submission" date="2019-11" db="EMBL/GenBank/DDBJ databases">
        <title>Novel species isolated from a subtropical stream in China.</title>
        <authorList>
            <person name="Lu H."/>
        </authorList>
    </citation>
    <scope>NUCLEOTIDE SEQUENCE [LARGE SCALE GENOMIC DNA]</scope>
    <source>
        <strain evidence="2 3">FT26W</strain>
    </source>
</reference>
<dbReference type="EMBL" id="WKJL01000022">
    <property type="protein sequence ID" value="MRW87081.1"/>
    <property type="molecule type" value="Genomic_DNA"/>
</dbReference>
<protein>
    <recommendedName>
        <fullName evidence="4">DUF1640 domain-containing protein</fullName>
    </recommendedName>
</protein>
<name>A0A844D800_9BURK</name>
<evidence type="ECO:0000313" key="3">
    <source>
        <dbReference type="Proteomes" id="UP000439986"/>
    </source>
</evidence>
<comment type="caution">
    <text evidence="2">The sequence shown here is derived from an EMBL/GenBank/DDBJ whole genome shotgun (WGS) entry which is preliminary data.</text>
</comment>
<evidence type="ECO:0000313" key="2">
    <source>
        <dbReference type="EMBL" id="MRW87081.1"/>
    </source>
</evidence>
<keyword evidence="1" id="KW-1133">Transmembrane helix</keyword>
<accession>A0A844D800</accession>
<keyword evidence="1" id="KW-0812">Transmembrane</keyword>
<dbReference type="AlphaFoldDB" id="A0A844D800"/>
<keyword evidence="3" id="KW-1185">Reference proteome</keyword>
<sequence length="131" mass="14509">MDQQITGRVSTLETDVAVIQSNYVRRDEFSALREEVGVGFAKVNAKIDFVHTELNGKIDLVHAELLGKMNGMHAELHGKIDLVHAELSAKMDVGFARLDARIDHAIATLLKWMFASQISVAAMFIAAIKYL</sequence>
<dbReference type="Proteomes" id="UP000439986">
    <property type="component" value="Unassembled WGS sequence"/>
</dbReference>
<keyword evidence="1" id="KW-0472">Membrane</keyword>
<gene>
    <name evidence="2" type="ORF">GJ698_23720</name>
</gene>
<proteinExistence type="predicted"/>
<feature type="transmembrane region" description="Helical" evidence="1">
    <location>
        <begin position="109"/>
        <end position="128"/>
    </location>
</feature>
<evidence type="ECO:0000256" key="1">
    <source>
        <dbReference type="SAM" id="Phobius"/>
    </source>
</evidence>
<dbReference type="RefSeq" id="WP_154360333.1">
    <property type="nucleotide sequence ID" value="NZ_WKJL01000022.1"/>
</dbReference>